<dbReference type="Proteomes" id="UP000037751">
    <property type="component" value="Unassembled WGS sequence"/>
</dbReference>
<dbReference type="VEuPathDB" id="FungiDB:Malapachy_4247"/>
<name>A0A0M8MUZ7_9BASI</name>
<organism evidence="1 2">
    <name type="scientific">Malassezia pachydermatis</name>
    <dbReference type="NCBI Taxonomy" id="77020"/>
    <lineage>
        <taxon>Eukaryota</taxon>
        <taxon>Fungi</taxon>
        <taxon>Dikarya</taxon>
        <taxon>Basidiomycota</taxon>
        <taxon>Ustilaginomycotina</taxon>
        <taxon>Malasseziomycetes</taxon>
        <taxon>Malasseziales</taxon>
        <taxon>Malasseziaceae</taxon>
        <taxon>Malassezia</taxon>
    </lineage>
</organism>
<keyword evidence="2" id="KW-1185">Reference proteome</keyword>
<proteinExistence type="predicted"/>
<protein>
    <submittedName>
        <fullName evidence="1">Uncharacterized protein</fullName>
    </submittedName>
</protein>
<dbReference type="RefSeq" id="XP_017991932.1">
    <property type="nucleotide sequence ID" value="XM_018138698.1"/>
</dbReference>
<dbReference type="GeneID" id="28730574"/>
<evidence type="ECO:0000313" key="2">
    <source>
        <dbReference type="Proteomes" id="UP000037751"/>
    </source>
</evidence>
<dbReference type="OrthoDB" id="2684236at2759"/>
<dbReference type="AlphaFoldDB" id="A0A0M8MUZ7"/>
<reference evidence="1 2" key="1">
    <citation type="submission" date="2015-07" db="EMBL/GenBank/DDBJ databases">
        <title>Draft Genome Sequence of Malassezia furfur CBS1878 and Malassezia pachydermatis CBS1879.</title>
        <authorList>
            <person name="Triana S."/>
            <person name="Ohm R."/>
            <person name="Gonzalez A."/>
            <person name="DeCock H."/>
            <person name="Restrepo S."/>
            <person name="Celis A."/>
        </authorList>
    </citation>
    <scope>NUCLEOTIDE SEQUENCE [LARGE SCALE GENOMIC DNA]</scope>
    <source>
        <strain evidence="1 2">CBS 1879</strain>
    </source>
</reference>
<sequence>MAKAGLRRLKLDADAMPRIVLEESMQAHLVLLRAFQELRSRVTKGTDDTLPQYTPEAVPPSANVKDDSIQFVLFLHRALFRFERYVSAPLRFSQLAKANGPDTGLLPPHMLPPLDVAFLWHSYKLHPQRFYEDTFRDSNSKRAGHYPISAPCIEAPDAAAFWEATTMLPFDPLCIERHETNALDMACPFCHVPHSVPWTSIVSPSWTTKCSSCMKTWGVSELLGFRLVSDLEKWADGGDDRTGFRLRGGVLSAKDSRYFLHDPFEPVLRRVLLHRRTSQADMESMKQGTLVSSDKYGQITMGVMAPQDMGHMFG</sequence>
<accession>A0A0M8MUZ7</accession>
<dbReference type="STRING" id="77020.A0A0M8MUZ7"/>
<dbReference type="EMBL" id="LGAV01000004">
    <property type="protein sequence ID" value="KOS14300.1"/>
    <property type="molecule type" value="Genomic_DNA"/>
</dbReference>
<evidence type="ECO:0000313" key="1">
    <source>
        <dbReference type="EMBL" id="KOS14300.1"/>
    </source>
</evidence>
<gene>
    <name evidence="1" type="ORF">Malapachy_4247</name>
</gene>
<comment type="caution">
    <text evidence="1">The sequence shown here is derived from an EMBL/GenBank/DDBJ whole genome shotgun (WGS) entry which is preliminary data.</text>
</comment>